<reference evidence="2" key="4">
    <citation type="submission" date="2019-03" db="UniProtKB">
        <authorList>
            <consortium name="EnsemblPlants"/>
        </authorList>
    </citation>
    <scope>IDENTIFICATION</scope>
</reference>
<organism evidence="2 3">
    <name type="scientific">Aegilops tauschii subsp. strangulata</name>
    <name type="common">Goatgrass</name>
    <dbReference type="NCBI Taxonomy" id="200361"/>
    <lineage>
        <taxon>Eukaryota</taxon>
        <taxon>Viridiplantae</taxon>
        <taxon>Streptophyta</taxon>
        <taxon>Embryophyta</taxon>
        <taxon>Tracheophyta</taxon>
        <taxon>Spermatophyta</taxon>
        <taxon>Magnoliopsida</taxon>
        <taxon>Liliopsida</taxon>
        <taxon>Poales</taxon>
        <taxon>Poaceae</taxon>
        <taxon>BOP clade</taxon>
        <taxon>Pooideae</taxon>
        <taxon>Triticodae</taxon>
        <taxon>Triticeae</taxon>
        <taxon>Triticinae</taxon>
        <taxon>Aegilops</taxon>
    </lineage>
</organism>
<feature type="region of interest" description="Disordered" evidence="1">
    <location>
        <begin position="55"/>
        <end position="139"/>
    </location>
</feature>
<evidence type="ECO:0000256" key="1">
    <source>
        <dbReference type="SAM" id="MobiDB-lite"/>
    </source>
</evidence>
<dbReference type="EnsemblPlants" id="AET1Gv20801300.10">
    <property type="protein sequence ID" value="AET1Gv20801300.10"/>
    <property type="gene ID" value="AET1Gv20801300"/>
</dbReference>
<feature type="compositionally biased region" description="Low complexity" evidence="1">
    <location>
        <begin position="82"/>
        <end position="92"/>
    </location>
</feature>
<protein>
    <submittedName>
        <fullName evidence="2">Uncharacterized protein</fullName>
    </submittedName>
</protein>
<dbReference type="Gramene" id="AET1Gv20801300.10">
    <property type="protein sequence ID" value="AET1Gv20801300.10"/>
    <property type="gene ID" value="AET1Gv20801300"/>
</dbReference>
<name>A0A452ZJA5_AEGTS</name>
<dbReference type="AlphaFoldDB" id="A0A452ZJA5"/>
<proteinExistence type="predicted"/>
<keyword evidence="3" id="KW-1185">Reference proteome</keyword>
<evidence type="ECO:0000313" key="2">
    <source>
        <dbReference type="EnsemblPlants" id="AET1Gv20801300.10"/>
    </source>
</evidence>
<reference evidence="2" key="3">
    <citation type="journal article" date="2017" name="Nature">
        <title>Genome sequence of the progenitor of the wheat D genome Aegilops tauschii.</title>
        <authorList>
            <person name="Luo M.C."/>
            <person name="Gu Y.Q."/>
            <person name="Puiu D."/>
            <person name="Wang H."/>
            <person name="Twardziok S.O."/>
            <person name="Deal K.R."/>
            <person name="Huo N."/>
            <person name="Zhu T."/>
            <person name="Wang L."/>
            <person name="Wang Y."/>
            <person name="McGuire P.E."/>
            <person name="Liu S."/>
            <person name="Long H."/>
            <person name="Ramasamy R.K."/>
            <person name="Rodriguez J.C."/>
            <person name="Van S.L."/>
            <person name="Yuan L."/>
            <person name="Wang Z."/>
            <person name="Xia Z."/>
            <person name="Xiao L."/>
            <person name="Anderson O.D."/>
            <person name="Ouyang S."/>
            <person name="Liang Y."/>
            <person name="Zimin A.V."/>
            <person name="Pertea G."/>
            <person name="Qi P."/>
            <person name="Bennetzen J.L."/>
            <person name="Dai X."/>
            <person name="Dawson M.W."/>
            <person name="Muller H.G."/>
            <person name="Kugler K."/>
            <person name="Rivarola-Duarte L."/>
            <person name="Spannagl M."/>
            <person name="Mayer K.F.X."/>
            <person name="Lu F.H."/>
            <person name="Bevan M.W."/>
            <person name="Leroy P."/>
            <person name="Li P."/>
            <person name="You F.M."/>
            <person name="Sun Q."/>
            <person name="Liu Z."/>
            <person name="Lyons E."/>
            <person name="Wicker T."/>
            <person name="Salzberg S.L."/>
            <person name="Devos K.M."/>
            <person name="Dvorak J."/>
        </authorList>
    </citation>
    <scope>NUCLEOTIDE SEQUENCE [LARGE SCALE GENOMIC DNA]</scope>
    <source>
        <strain evidence="2">cv. AL8/78</strain>
    </source>
</reference>
<evidence type="ECO:0000313" key="3">
    <source>
        <dbReference type="Proteomes" id="UP000015105"/>
    </source>
</evidence>
<reference evidence="3" key="2">
    <citation type="journal article" date="2017" name="Nat. Plants">
        <title>The Aegilops tauschii genome reveals multiple impacts of transposons.</title>
        <authorList>
            <person name="Zhao G."/>
            <person name="Zou C."/>
            <person name="Li K."/>
            <person name="Wang K."/>
            <person name="Li T."/>
            <person name="Gao L."/>
            <person name="Zhang X."/>
            <person name="Wang H."/>
            <person name="Yang Z."/>
            <person name="Liu X."/>
            <person name="Jiang W."/>
            <person name="Mao L."/>
            <person name="Kong X."/>
            <person name="Jiao Y."/>
            <person name="Jia J."/>
        </authorList>
    </citation>
    <scope>NUCLEOTIDE SEQUENCE [LARGE SCALE GENOMIC DNA]</scope>
    <source>
        <strain evidence="3">cv. AL8/78</strain>
    </source>
</reference>
<dbReference type="Proteomes" id="UP000015105">
    <property type="component" value="Chromosome 1D"/>
</dbReference>
<reference evidence="3" key="1">
    <citation type="journal article" date="2014" name="Science">
        <title>Ancient hybridizations among the ancestral genomes of bread wheat.</title>
        <authorList>
            <consortium name="International Wheat Genome Sequencing Consortium,"/>
            <person name="Marcussen T."/>
            <person name="Sandve S.R."/>
            <person name="Heier L."/>
            <person name="Spannagl M."/>
            <person name="Pfeifer M."/>
            <person name="Jakobsen K.S."/>
            <person name="Wulff B.B."/>
            <person name="Steuernagel B."/>
            <person name="Mayer K.F."/>
            <person name="Olsen O.A."/>
        </authorList>
    </citation>
    <scope>NUCLEOTIDE SEQUENCE [LARGE SCALE GENOMIC DNA]</scope>
    <source>
        <strain evidence="3">cv. AL8/78</strain>
    </source>
</reference>
<reference evidence="2" key="5">
    <citation type="journal article" date="2021" name="G3 (Bethesda)">
        <title>Aegilops tauschii genome assembly Aet v5.0 features greater sequence contiguity and improved annotation.</title>
        <authorList>
            <person name="Wang L."/>
            <person name="Zhu T."/>
            <person name="Rodriguez J.C."/>
            <person name="Deal K.R."/>
            <person name="Dubcovsky J."/>
            <person name="McGuire P.E."/>
            <person name="Lux T."/>
            <person name="Spannagl M."/>
            <person name="Mayer K.F.X."/>
            <person name="Baldrich P."/>
            <person name="Meyers B.C."/>
            <person name="Huo N."/>
            <person name="Gu Y.Q."/>
            <person name="Zhou H."/>
            <person name="Devos K.M."/>
            <person name="Bennetzen J.L."/>
            <person name="Unver T."/>
            <person name="Budak H."/>
            <person name="Gulick P.J."/>
            <person name="Galiba G."/>
            <person name="Kalapos B."/>
            <person name="Nelson D.R."/>
            <person name="Li P."/>
            <person name="You F.M."/>
            <person name="Luo M.C."/>
            <person name="Dvorak J."/>
        </authorList>
    </citation>
    <scope>NUCLEOTIDE SEQUENCE [LARGE SCALE GENOMIC DNA]</scope>
    <source>
        <strain evidence="2">cv. AL8/78</strain>
    </source>
</reference>
<sequence>MGGMLHSGDNVHHEHPAIPKVLPVHRPIPPLREHHVGDQVQRHDLRAVPARERLRVGGHQEVGPVLRGRPRGPRREAHRAAAAEGRVGPGPRRAGGQGLVAPQEGRPQEEAEAQQDLPEGAGAVVPPADGGGAQRAVGAGHPLLLPPVPGRLLPRHGPRPDRRASGVILISMTAATEDRYDGGYFSYFAGIKGALCKGRQRLMLTGGSSL</sequence>
<accession>A0A452ZJA5</accession>